<dbReference type="Proteomes" id="UP000037035">
    <property type="component" value="Unassembled WGS sequence"/>
</dbReference>
<evidence type="ECO:0000313" key="2">
    <source>
        <dbReference type="EMBL" id="KNZ51887.1"/>
    </source>
</evidence>
<keyword evidence="3" id="KW-1185">Reference proteome</keyword>
<proteinExistence type="predicted"/>
<comment type="caution">
    <text evidence="2">The sequence shown here is derived from an EMBL/GenBank/DDBJ whole genome shotgun (WGS) entry which is preliminary data.</text>
</comment>
<protein>
    <submittedName>
        <fullName evidence="2">Uncharacterized protein</fullName>
    </submittedName>
</protein>
<dbReference type="OrthoDB" id="413361at2759"/>
<keyword evidence="1" id="KW-0472">Membrane</keyword>
<dbReference type="EMBL" id="LAVV01008807">
    <property type="protein sequence ID" value="KNZ51887.1"/>
    <property type="molecule type" value="Genomic_DNA"/>
</dbReference>
<reference evidence="2 3" key="1">
    <citation type="submission" date="2015-08" db="EMBL/GenBank/DDBJ databases">
        <title>Next Generation Sequencing and Analysis of the Genome of Puccinia sorghi L Schw, the Causal Agent of Maize Common Rust.</title>
        <authorList>
            <person name="Rochi L."/>
            <person name="Burguener G."/>
            <person name="Darino M."/>
            <person name="Turjanski A."/>
            <person name="Kreff E."/>
            <person name="Dieguez M.J."/>
            <person name="Sacco F."/>
        </authorList>
    </citation>
    <scope>NUCLEOTIDE SEQUENCE [LARGE SCALE GENOMIC DNA]</scope>
    <source>
        <strain evidence="2 3">RO10H11247</strain>
    </source>
</reference>
<name>A0A0L6UUI1_9BASI</name>
<organism evidence="2 3">
    <name type="scientific">Puccinia sorghi</name>
    <dbReference type="NCBI Taxonomy" id="27349"/>
    <lineage>
        <taxon>Eukaryota</taxon>
        <taxon>Fungi</taxon>
        <taxon>Dikarya</taxon>
        <taxon>Basidiomycota</taxon>
        <taxon>Pucciniomycotina</taxon>
        <taxon>Pucciniomycetes</taxon>
        <taxon>Pucciniales</taxon>
        <taxon>Pucciniaceae</taxon>
        <taxon>Puccinia</taxon>
    </lineage>
</organism>
<dbReference type="AlphaFoldDB" id="A0A0L6UUI1"/>
<dbReference type="VEuPathDB" id="FungiDB:VP01_3775g1"/>
<evidence type="ECO:0000256" key="1">
    <source>
        <dbReference type="SAM" id="Phobius"/>
    </source>
</evidence>
<sequence length="327" mass="37853">MNCTIRLVEIHSAELNQVIKTSAKVWLAIKYLLCGTVVMLMLNGGLLTSKAFIQILNNESENLDLNQSTLSQSLNQVWMFNKFLYVKFQEDVIDNFLTNTRAVSMMKLVVNCVDFKYSFHLLKKAYITFAHPIFLEIIFEFQKNVNNPNENVIWSTFHDLDILFILFYNCIENMNKSLASDPPSISQFMSIGNKLKKTHTNLPTNENLLANQNVPSIQHQTSAHKKGLKMEKKMKLYIRFRISAQNYHRSLPYKTPGMFFSAHNQQELGQILLRMGEDPRLMTGAPLLTLTSEHLHIPRNQGAIISPQIRSLVPRIYRHIRYCHSYN</sequence>
<accession>A0A0L6UUI1</accession>
<evidence type="ECO:0000313" key="3">
    <source>
        <dbReference type="Proteomes" id="UP000037035"/>
    </source>
</evidence>
<gene>
    <name evidence="2" type="ORF">VP01_3775g1</name>
</gene>
<keyword evidence="1" id="KW-0812">Transmembrane</keyword>
<feature type="transmembrane region" description="Helical" evidence="1">
    <location>
        <begin position="25"/>
        <end position="47"/>
    </location>
</feature>
<keyword evidence="1" id="KW-1133">Transmembrane helix</keyword>